<dbReference type="AlphaFoldDB" id="A0AAN8RV03"/>
<comment type="caution">
    <text evidence="1">The sequence shown here is derived from an EMBL/GenBank/DDBJ whole genome shotgun (WGS) entry which is preliminary data.</text>
</comment>
<organism evidence="1 2">
    <name type="scientific">Arthrobotrys conoides</name>
    <dbReference type="NCBI Taxonomy" id="74498"/>
    <lineage>
        <taxon>Eukaryota</taxon>
        <taxon>Fungi</taxon>
        <taxon>Dikarya</taxon>
        <taxon>Ascomycota</taxon>
        <taxon>Pezizomycotina</taxon>
        <taxon>Orbiliomycetes</taxon>
        <taxon>Orbiliales</taxon>
        <taxon>Orbiliaceae</taxon>
        <taxon>Arthrobotrys</taxon>
    </lineage>
</organism>
<dbReference type="EMBL" id="JAVHJM010000003">
    <property type="protein sequence ID" value="KAK6516255.1"/>
    <property type="molecule type" value="Genomic_DNA"/>
</dbReference>
<protein>
    <submittedName>
        <fullName evidence="1">Uncharacterized protein</fullName>
    </submittedName>
</protein>
<evidence type="ECO:0000313" key="2">
    <source>
        <dbReference type="Proteomes" id="UP001307849"/>
    </source>
</evidence>
<proteinExistence type="predicted"/>
<evidence type="ECO:0000313" key="1">
    <source>
        <dbReference type="EMBL" id="KAK6516255.1"/>
    </source>
</evidence>
<name>A0AAN8RV03_9PEZI</name>
<dbReference type="Proteomes" id="UP001307849">
    <property type="component" value="Unassembled WGS sequence"/>
</dbReference>
<gene>
    <name evidence="1" type="ORF">TWF506_006164</name>
</gene>
<reference evidence="1 2" key="1">
    <citation type="submission" date="2019-10" db="EMBL/GenBank/DDBJ databases">
        <authorList>
            <person name="Palmer J.M."/>
        </authorList>
    </citation>
    <scope>NUCLEOTIDE SEQUENCE [LARGE SCALE GENOMIC DNA]</scope>
    <source>
        <strain evidence="1 2">TWF506</strain>
    </source>
</reference>
<sequence>MLPNLDFRHLVDFTFETEFSYASPNSRETMSPDERITNLTTILKTAVRLKYLCLSTYGPDFYDSENVIPKETPEVLADFQSAVDKLDRLEKLSISHLFGDSSFFLTPPDNVKSLRLQGWTTPSWWLQLSKSPLPNLENLFVHHDVANRCWNNREIWSREELKIKSVAVKTLKRFSGAAPLFAQPDFLDCILAANKGLNGQHDYIAQRQDEVIPQIRGSAESLIGTFSSIVQSRMEELTWRNWDENGSRELRLGPDSVRFFTEACIQALNNWRSYC</sequence>
<keyword evidence="2" id="KW-1185">Reference proteome</keyword>
<accession>A0AAN8RV03</accession>